<evidence type="ECO:0000313" key="12">
    <source>
        <dbReference type="EMBL" id="TKC47091.1"/>
    </source>
</evidence>
<evidence type="ECO:0000256" key="8">
    <source>
        <dbReference type="ARBA" id="ARBA00079856"/>
    </source>
</evidence>
<feature type="region of interest" description="Disordered" evidence="10">
    <location>
        <begin position="17"/>
        <end position="113"/>
    </location>
</feature>
<keyword evidence="4" id="KW-0833">Ubl conjugation pathway</keyword>
<comment type="caution">
    <text evidence="12">The sequence shown here is derived from an EMBL/GenBank/DDBJ whole genome shotgun (WGS) entry which is preliminary data.</text>
</comment>
<dbReference type="PRINTS" id="PR00320">
    <property type="entry name" value="GPROTEINBRPT"/>
</dbReference>
<evidence type="ECO:0000256" key="4">
    <source>
        <dbReference type="ARBA" id="ARBA00022786"/>
    </source>
</evidence>
<dbReference type="InterPro" id="IPR042627">
    <property type="entry name" value="FBXW2"/>
</dbReference>
<dbReference type="PROSITE" id="PS50294">
    <property type="entry name" value="WD_REPEATS_REGION"/>
    <property type="match status" value="2"/>
</dbReference>
<dbReference type="InterPro" id="IPR001680">
    <property type="entry name" value="WD40_rpt"/>
</dbReference>
<sequence length="580" mass="64763">SKRTYACSASLYAPQLSHFPFKAGPEVQPRPPGAAGGGTRGDDVGSTGSRSPMRLRTRAAAAGPGAMAAERTRPLRGSGGPSAPSRCEPGARSRAPGRSLRSVPRGTRLREQGTRERRTGKFFHNLMERKDFETWLDNISVTFLSLTDLQKNETLDHLISLSGAVQLRHLSNNLETLLKRDFLKLLPLELSFYLLKWLDPQTLLTCCLVSKQWNKVISACTEVWQTACKNLGWQIDDSVQDALHWKKVYLKAILRMKQLEDHEAFETSSLIGHSARVYALYYKDGLLCTGSDDLSAKLWDVSTGQCVYGIQTHTCAAVKFDEQKLVTGSFDNTVACWEWSSGARTQHFRGHTGAVFSVDYNDELDILVSGSADFTVKVWALSAGTCLNTLTGHTEWVTKVVLQKCKVKSLLHSPGDYILLSADKYEIKIWPIGREINCKCLKTLSVSEDRSICLQPRLHFDGKYIVCSSALGLYQWDFASYDILRVIKTPEIANLALLGFGDIFALLFDNRYLYIMDLRTESLISRWPLPEYRKSKRGSSFLAGEASWLNGLDGHNDTGLVFATSMPDHSIHLVLWKEHG</sequence>
<gene>
    <name evidence="12" type="ORF">EI555_012300</name>
</gene>
<feature type="repeat" description="WD" evidence="9">
    <location>
        <begin position="270"/>
        <end position="309"/>
    </location>
</feature>
<evidence type="ECO:0000256" key="6">
    <source>
        <dbReference type="ARBA" id="ARBA00062469"/>
    </source>
</evidence>
<dbReference type="Proteomes" id="UP000308365">
    <property type="component" value="Unassembled WGS sequence"/>
</dbReference>
<keyword evidence="2 9" id="KW-0853">WD repeat</keyword>
<dbReference type="InterPro" id="IPR001810">
    <property type="entry name" value="F-box_dom"/>
</dbReference>
<evidence type="ECO:0000256" key="5">
    <source>
        <dbReference type="ARBA" id="ARBA00022990"/>
    </source>
</evidence>
<keyword evidence="5" id="KW-0007">Acetylation</keyword>
<dbReference type="SMART" id="SM00320">
    <property type="entry name" value="WD40"/>
    <property type="match status" value="5"/>
</dbReference>
<dbReference type="InterPro" id="IPR036322">
    <property type="entry name" value="WD40_repeat_dom_sf"/>
</dbReference>
<dbReference type="PANTHER" id="PTHR44436:SF1">
    <property type="entry name" value="F-BOX_WD REPEAT-CONTAINING PROTEIN 2"/>
    <property type="match status" value="1"/>
</dbReference>
<dbReference type="SMART" id="SM00256">
    <property type="entry name" value="FBOX"/>
    <property type="match status" value="1"/>
</dbReference>
<dbReference type="InterPro" id="IPR036047">
    <property type="entry name" value="F-box-like_dom_sf"/>
</dbReference>
<comment type="subunit">
    <text evidence="6">Directly interacts with SKP1 and CUL1.</text>
</comment>
<evidence type="ECO:0000256" key="10">
    <source>
        <dbReference type="SAM" id="MobiDB-lite"/>
    </source>
</evidence>
<dbReference type="InterPro" id="IPR020472">
    <property type="entry name" value="WD40_PAC1"/>
</dbReference>
<dbReference type="EMBL" id="RWIC01000227">
    <property type="protein sequence ID" value="TKC47091.1"/>
    <property type="molecule type" value="Genomic_DNA"/>
</dbReference>
<dbReference type="FunFam" id="2.130.10.10:FF:000151">
    <property type="entry name" value="F-box/WD repeat-containing protein 2 isoform X1"/>
    <property type="match status" value="1"/>
</dbReference>
<evidence type="ECO:0000256" key="1">
    <source>
        <dbReference type="ARBA" id="ARBA00003437"/>
    </source>
</evidence>
<dbReference type="Gene3D" id="2.130.10.10">
    <property type="entry name" value="YVTN repeat-like/Quinoprotein amine dehydrogenase"/>
    <property type="match status" value="1"/>
</dbReference>
<feature type="domain" description="F-box" evidence="11">
    <location>
        <begin position="180"/>
        <end position="227"/>
    </location>
</feature>
<dbReference type="Pfam" id="PF12937">
    <property type="entry name" value="F-box-like"/>
    <property type="match status" value="1"/>
</dbReference>
<protein>
    <recommendedName>
        <fullName evidence="7">F-box/WD repeat-containing protein 2</fullName>
    </recommendedName>
    <alternativeName>
        <fullName evidence="8">F-box and WD-40 domain-containing protein 2</fullName>
    </alternativeName>
</protein>
<feature type="repeat" description="WD" evidence="9">
    <location>
        <begin position="348"/>
        <end position="389"/>
    </location>
</feature>
<evidence type="ECO:0000259" key="11">
    <source>
        <dbReference type="PROSITE" id="PS50181"/>
    </source>
</evidence>
<dbReference type="InterPro" id="IPR019775">
    <property type="entry name" value="WD40_repeat_CS"/>
</dbReference>
<dbReference type="SUPFAM" id="SSF50978">
    <property type="entry name" value="WD40 repeat-like"/>
    <property type="match status" value="1"/>
</dbReference>
<dbReference type="CDD" id="cd22131">
    <property type="entry name" value="F-box_FBXW2"/>
    <property type="match status" value="1"/>
</dbReference>
<dbReference type="PROSITE" id="PS00678">
    <property type="entry name" value="WD_REPEATS_1"/>
    <property type="match status" value="1"/>
</dbReference>
<dbReference type="PANTHER" id="PTHR44436">
    <property type="entry name" value="F-BOX/WD REPEAT-CONTAINING PROTEIN 2"/>
    <property type="match status" value="1"/>
</dbReference>
<evidence type="ECO:0000313" key="13">
    <source>
        <dbReference type="Proteomes" id="UP000308365"/>
    </source>
</evidence>
<dbReference type="Gene3D" id="1.20.1280.50">
    <property type="match status" value="1"/>
</dbReference>
<comment type="function">
    <text evidence="1">Substrate-recognition component of the SCF (SKP1-CUL1-F-box protein)-type E3 ubiquitin ligase complex.</text>
</comment>
<keyword evidence="3" id="KW-0677">Repeat</keyword>
<dbReference type="PROSITE" id="PS50082">
    <property type="entry name" value="WD_REPEATS_2"/>
    <property type="match status" value="2"/>
</dbReference>
<evidence type="ECO:0000256" key="7">
    <source>
        <dbReference type="ARBA" id="ARBA00072485"/>
    </source>
</evidence>
<evidence type="ECO:0000256" key="9">
    <source>
        <dbReference type="PROSITE-ProRule" id="PRU00221"/>
    </source>
</evidence>
<dbReference type="PROSITE" id="PS50181">
    <property type="entry name" value="FBOX"/>
    <property type="match status" value="1"/>
</dbReference>
<dbReference type="AlphaFoldDB" id="A0A4U1FBQ0"/>
<accession>A0A4U1FBQ0</accession>
<dbReference type="Pfam" id="PF00400">
    <property type="entry name" value="WD40"/>
    <property type="match status" value="3"/>
</dbReference>
<proteinExistence type="predicted"/>
<feature type="non-terminal residue" evidence="12">
    <location>
        <position position="1"/>
    </location>
</feature>
<dbReference type="SUPFAM" id="SSF81383">
    <property type="entry name" value="F-box domain"/>
    <property type="match status" value="1"/>
</dbReference>
<feature type="compositionally biased region" description="Low complexity" evidence="10">
    <location>
        <begin position="59"/>
        <end position="69"/>
    </location>
</feature>
<reference evidence="13" key="1">
    <citation type="journal article" date="2019" name="IScience">
        <title>Narwhal Genome Reveals Long-Term Low Genetic Diversity despite Current Large Abundance Size.</title>
        <authorList>
            <person name="Westbury M.V."/>
            <person name="Petersen B."/>
            <person name="Garde E."/>
            <person name="Heide-Jorgensen M.P."/>
            <person name="Lorenzen E.D."/>
        </authorList>
    </citation>
    <scope>NUCLEOTIDE SEQUENCE [LARGE SCALE GENOMIC DNA]</scope>
</reference>
<evidence type="ECO:0000256" key="2">
    <source>
        <dbReference type="ARBA" id="ARBA00022574"/>
    </source>
</evidence>
<name>A0A4U1FBQ0_MONMO</name>
<dbReference type="InterPro" id="IPR015943">
    <property type="entry name" value="WD40/YVTN_repeat-like_dom_sf"/>
</dbReference>
<organism evidence="12 13">
    <name type="scientific">Monodon monoceros</name>
    <name type="common">Narwhal</name>
    <name type="synonym">Ceratodon monodon</name>
    <dbReference type="NCBI Taxonomy" id="40151"/>
    <lineage>
        <taxon>Eukaryota</taxon>
        <taxon>Metazoa</taxon>
        <taxon>Chordata</taxon>
        <taxon>Craniata</taxon>
        <taxon>Vertebrata</taxon>
        <taxon>Euteleostomi</taxon>
        <taxon>Mammalia</taxon>
        <taxon>Eutheria</taxon>
        <taxon>Laurasiatheria</taxon>
        <taxon>Artiodactyla</taxon>
        <taxon>Whippomorpha</taxon>
        <taxon>Cetacea</taxon>
        <taxon>Odontoceti</taxon>
        <taxon>Monodontidae</taxon>
        <taxon>Monodon</taxon>
    </lineage>
</organism>
<evidence type="ECO:0000256" key="3">
    <source>
        <dbReference type="ARBA" id="ARBA00022737"/>
    </source>
</evidence>
<dbReference type="CDD" id="cd00200">
    <property type="entry name" value="WD40"/>
    <property type="match status" value="1"/>
</dbReference>